<keyword evidence="2" id="KW-0732">Signal</keyword>
<dbReference type="EMBL" id="LR586016">
    <property type="protein sequence ID" value="VIP00917.1"/>
    <property type="molecule type" value="Genomic_DNA"/>
</dbReference>
<evidence type="ECO:0000313" key="4">
    <source>
        <dbReference type="Proteomes" id="UP000464378"/>
    </source>
</evidence>
<reference evidence="3" key="1">
    <citation type="submission" date="2019-04" db="EMBL/GenBank/DDBJ databases">
        <authorList>
            <consortium name="Science for Life Laboratories"/>
        </authorList>
    </citation>
    <scope>NUCLEOTIDE SEQUENCE</scope>
    <source>
        <strain evidence="3">MBLW1</strain>
    </source>
</reference>
<dbReference type="Proteomes" id="UP000464378">
    <property type="component" value="Chromosome"/>
</dbReference>
<keyword evidence="1" id="KW-0812">Transmembrane</keyword>
<feature type="chain" id="PRO_5036172674" evidence="2">
    <location>
        <begin position="30"/>
        <end position="392"/>
    </location>
</feature>
<dbReference type="RefSeq" id="WP_162656078.1">
    <property type="nucleotide sequence ID" value="NZ_LR593887.1"/>
</dbReference>
<keyword evidence="1" id="KW-1133">Transmembrane helix</keyword>
<proteinExistence type="predicted"/>
<dbReference type="AlphaFoldDB" id="A0A6C2YHM2"/>
<dbReference type="KEGG" id="tim:GMBLW1_30430"/>
<keyword evidence="4" id="KW-1185">Reference proteome</keyword>
<accession>A0A6C2YHM2</accession>
<protein>
    <submittedName>
        <fullName evidence="3">Uncharacterized protein</fullName>
    </submittedName>
</protein>
<feature type="transmembrane region" description="Helical" evidence="1">
    <location>
        <begin position="364"/>
        <end position="382"/>
    </location>
</feature>
<gene>
    <name evidence="3" type="ORF">GMBLW1_30430</name>
</gene>
<name>A0A6C2YHM2_9BACT</name>
<evidence type="ECO:0000256" key="2">
    <source>
        <dbReference type="SAM" id="SignalP"/>
    </source>
</evidence>
<sequence length="392" mass="43243">MSAQALHSALISTSMIFSGMLLLAGSGHAAAPESLLDLAIRSHVATRDAITSCQCKYRWETLASETANAPPAATGSYLRQGEMQRIEVRAENTVSHCIWTPGTAVRFETEAEPVASTKERPRAYRLEQSPSPSEHLRDPWIHGLLVFPLPELAGHLPLEAYLAKAHHSTARRATDETGDVIVISAEFPTRSTRMTGTNPFRVTITLAAKYGYLATRMQIQFDVPAKTVRSDFRVKSFVNQNGILFPDRTESSIDWNGNMRRTEACEVSEIVLNRPIPADAFQVQYTQPAVLFNSVTQTTYRVDATGKPINELEALGQPINANHIPNVTWTYSNPADKMIPNLTWTYEAPFEDLTPIPTAPTNSAVKWTLLCALMLISLLIVLSGTRRIAARG</sequence>
<evidence type="ECO:0000256" key="1">
    <source>
        <dbReference type="SAM" id="Phobius"/>
    </source>
</evidence>
<feature type="signal peptide" evidence="2">
    <location>
        <begin position="1"/>
        <end position="29"/>
    </location>
</feature>
<dbReference type="EMBL" id="LR593887">
    <property type="protein sequence ID" value="VTR97252.1"/>
    <property type="molecule type" value="Genomic_DNA"/>
</dbReference>
<dbReference type="InParanoid" id="A0A6C2YHM2"/>
<evidence type="ECO:0000313" key="3">
    <source>
        <dbReference type="EMBL" id="VIP00917.1"/>
    </source>
</evidence>
<organism evidence="3">
    <name type="scientific">Tuwongella immobilis</name>
    <dbReference type="NCBI Taxonomy" id="692036"/>
    <lineage>
        <taxon>Bacteria</taxon>
        <taxon>Pseudomonadati</taxon>
        <taxon>Planctomycetota</taxon>
        <taxon>Planctomycetia</taxon>
        <taxon>Gemmatales</taxon>
        <taxon>Gemmataceae</taxon>
        <taxon>Tuwongella</taxon>
    </lineage>
</organism>
<keyword evidence="1" id="KW-0472">Membrane</keyword>